<dbReference type="InterPro" id="IPR028082">
    <property type="entry name" value="Peripla_BP_I"/>
</dbReference>
<comment type="subcellular location">
    <subcellularLocation>
        <location evidence="1">Membrane</location>
    </subcellularLocation>
</comment>
<feature type="domain" description="Receptor ligand binding region" evidence="6">
    <location>
        <begin position="95"/>
        <end position="273"/>
    </location>
</feature>
<proteinExistence type="predicted"/>
<comment type="caution">
    <text evidence="7">The sequence shown here is derived from an EMBL/GenBank/DDBJ whole genome shotgun (WGS) entry which is preliminary data.</text>
</comment>
<dbReference type="InterPro" id="IPR015683">
    <property type="entry name" value="Ionotropic_Glu_rcpt"/>
</dbReference>
<evidence type="ECO:0000259" key="6">
    <source>
        <dbReference type="Pfam" id="PF01094"/>
    </source>
</evidence>
<gene>
    <name evidence="7" type="ORF">FEM48_Zijuj09G0145500</name>
</gene>
<dbReference type="InterPro" id="IPR001828">
    <property type="entry name" value="ANF_lig-bd_rcpt"/>
</dbReference>
<dbReference type="GO" id="GO:0016020">
    <property type="term" value="C:membrane"/>
    <property type="evidence" value="ECO:0007669"/>
    <property type="project" value="UniProtKB-SubCell"/>
</dbReference>
<sequence length="524" mass="59494">MHDQSMETKSRSQKILLFIIFLNFLGQYCYAGNISIYDKVHLGVILDMSTKEGKMVHSCISMAISDFYGRHHNYTTRVVLHTRDSKGQHLQVLSSVYIVHLSQDLLYQILINAKQLGMMSKGYAWFMSATTMNLLQFVDSSVFRSMQGVIGLKSYVPASEDLQDFNSRLRRKIYIENPNMEVMESSVYGIRAYDSMWAVAEAVERTKVKPSPVSAKPEIRLNLHDLGKSKPSKHGSILLTEILKRRFRGLSGEFMFENGRNMSSNSFEMVNVIGRGERRIGFWTWAKTGIKEPHGRRNLLSPADLEAILWPGGTTATPKGQFRRGMNVIKLRIGVPMKIGFKELVRVNYDVKKNATIVTGFCTDVFKSAIDLLPYGVEYQFIPFVNASGLRAGTYNDLVHQVNLQVFRKGSPLVHDMSRAIEKLREEGELERLEIQWFKSKSISTFDDSSNVPSALNLKNFGGLFLISGFSSGLALILFLTLVFKEKMQLPKPYKLGYLRQQVQDVRKYLFNKVRNVEVGGSNA</sequence>
<feature type="transmembrane region" description="Helical" evidence="5">
    <location>
        <begin position="461"/>
        <end position="484"/>
    </location>
</feature>
<keyword evidence="4 5" id="KW-0472">Membrane</keyword>
<dbReference type="AlphaFoldDB" id="A0A978UTJ2"/>
<keyword evidence="3 5" id="KW-1133">Transmembrane helix</keyword>
<evidence type="ECO:0000256" key="5">
    <source>
        <dbReference type="SAM" id="Phobius"/>
    </source>
</evidence>
<dbReference type="Gene3D" id="3.40.50.2300">
    <property type="match status" value="2"/>
</dbReference>
<keyword evidence="2 5" id="KW-0812">Transmembrane</keyword>
<dbReference type="Proteomes" id="UP000813462">
    <property type="component" value="Unassembled WGS sequence"/>
</dbReference>
<evidence type="ECO:0000256" key="4">
    <source>
        <dbReference type="ARBA" id="ARBA00023136"/>
    </source>
</evidence>
<dbReference type="PANTHER" id="PTHR34836:SF6">
    <property type="entry name" value="PERIPLASMIC BINDING PROTEIN-LIKE I"/>
    <property type="match status" value="1"/>
</dbReference>
<dbReference type="SUPFAM" id="SSF53822">
    <property type="entry name" value="Periplasmic binding protein-like I"/>
    <property type="match status" value="1"/>
</dbReference>
<evidence type="ECO:0000256" key="2">
    <source>
        <dbReference type="ARBA" id="ARBA00022692"/>
    </source>
</evidence>
<evidence type="ECO:0000313" key="8">
    <source>
        <dbReference type="Proteomes" id="UP000813462"/>
    </source>
</evidence>
<dbReference type="EMBL" id="JAEACU010000009">
    <property type="protein sequence ID" value="KAH7518192.1"/>
    <property type="molecule type" value="Genomic_DNA"/>
</dbReference>
<name>A0A978UTJ2_ZIZJJ</name>
<organism evidence="7 8">
    <name type="scientific">Ziziphus jujuba var. spinosa</name>
    <dbReference type="NCBI Taxonomy" id="714518"/>
    <lineage>
        <taxon>Eukaryota</taxon>
        <taxon>Viridiplantae</taxon>
        <taxon>Streptophyta</taxon>
        <taxon>Embryophyta</taxon>
        <taxon>Tracheophyta</taxon>
        <taxon>Spermatophyta</taxon>
        <taxon>Magnoliopsida</taxon>
        <taxon>eudicotyledons</taxon>
        <taxon>Gunneridae</taxon>
        <taxon>Pentapetalae</taxon>
        <taxon>rosids</taxon>
        <taxon>fabids</taxon>
        <taxon>Rosales</taxon>
        <taxon>Rhamnaceae</taxon>
        <taxon>Paliureae</taxon>
        <taxon>Ziziphus</taxon>
    </lineage>
</organism>
<dbReference type="PANTHER" id="PTHR34836">
    <property type="entry name" value="OS06G0188250 PROTEIN"/>
    <property type="match status" value="1"/>
</dbReference>
<dbReference type="Gene3D" id="3.40.190.10">
    <property type="entry name" value="Periplasmic binding protein-like II"/>
    <property type="match status" value="2"/>
</dbReference>
<evidence type="ECO:0000256" key="3">
    <source>
        <dbReference type="ARBA" id="ARBA00022989"/>
    </source>
</evidence>
<reference evidence="7" key="1">
    <citation type="journal article" date="2021" name="Front. Plant Sci.">
        <title>Chromosome-Scale Genome Assembly for Chinese Sour Jujube and Insights Into Its Genome Evolution and Domestication Signature.</title>
        <authorList>
            <person name="Shen L.-Y."/>
            <person name="Luo H."/>
            <person name="Wang X.-L."/>
            <person name="Wang X.-M."/>
            <person name="Qiu X.-J."/>
            <person name="Liu H."/>
            <person name="Zhou S.-S."/>
            <person name="Jia K.-H."/>
            <person name="Nie S."/>
            <person name="Bao Y.-T."/>
            <person name="Zhang R.-G."/>
            <person name="Yun Q.-Z."/>
            <person name="Chai Y.-H."/>
            <person name="Lu J.-Y."/>
            <person name="Li Y."/>
            <person name="Zhao S.-W."/>
            <person name="Mao J.-F."/>
            <person name="Jia S.-G."/>
            <person name="Mao Y.-M."/>
        </authorList>
    </citation>
    <scope>NUCLEOTIDE SEQUENCE</scope>
    <source>
        <strain evidence="7">AT0</strain>
        <tissue evidence="7">Leaf</tissue>
    </source>
</reference>
<accession>A0A978UTJ2</accession>
<dbReference type="Pfam" id="PF01094">
    <property type="entry name" value="ANF_receptor"/>
    <property type="match status" value="1"/>
</dbReference>
<evidence type="ECO:0000256" key="1">
    <source>
        <dbReference type="ARBA" id="ARBA00004370"/>
    </source>
</evidence>
<protein>
    <recommendedName>
        <fullName evidence="6">Receptor ligand binding region domain-containing protein</fullName>
    </recommendedName>
</protein>
<evidence type="ECO:0000313" key="7">
    <source>
        <dbReference type="EMBL" id="KAH7518192.1"/>
    </source>
</evidence>